<dbReference type="Gene3D" id="3.40.50.2000">
    <property type="entry name" value="Glycogen Phosphorylase B"/>
    <property type="match status" value="1"/>
</dbReference>
<dbReference type="OrthoDB" id="9778733at2"/>
<evidence type="ECO:0008006" key="3">
    <source>
        <dbReference type="Google" id="ProtNLM"/>
    </source>
</evidence>
<dbReference type="RefSeq" id="WP_129225264.1">
    <property type="nucleotide sequence ID" value="NZ_QYBB01000006.1"/>
</dbReference>
<dbReference type="Proteomes" id="UP000290759">
    <property type="component" value="Unassembled WGS sequence"/>
</dbReference>
<reference evidence="1 2" key="1">
    <citation type="submission" date="2018-12" db="EMBL/GenBank/DDBJ databases">
        <authorList>
            <person name="Grouzdev D.S."/>
            <person name="Krutkina M.S."/>
        </authorList>
    </citation>
    <scope>NUCLEOTIDE SEQUENCE [LARGE SCALE GENOMIC DNA]</scope>
    <source>
        <strain evidence="1 2">RmlP026</strain>
    </source>
</reference>
<proteinExistence type="predicted"/>
<dbReference type="InterPro" id="IPR011990">
    <property type="entry name" value="TPR-like_helical_dom_sf"/>
</dbReference>
<comment type="caution">
    <text evidence="1">The sequence shown here is derived from an EMBL/GenBank/DDBJ whole genome shotgun (WGS) entry which is preliminary data.</text>
</comment>
<evidence type="ECO:0000313" key="2">
    <source>
        <dbReference type="Proteomes" id="UP000290759"/>
    </source>
</evidence>
<protein>
    <recommendedName>
        <fullName evidence="3">Glycosyltransferase family 9 protein</fullName>
    </recommendedName>
</protein>
<dbReference type="SUPFAM" id="SSF48452">
    <property type="entry name" value="TPR-like"/>
    <property type="match status" value="1"/>
</dbReference>
<keyword evidence="2" id="KW-1185">Reference proteome</keyword>
<dbReference type="EMBL" id="QYBB01000006">
    <property type="protein sequence ID" value="RYC32668.1"/>
    <property type="molecule type" value="Genomic_DNA"/>
</dbReference>
<gene>
    <name evidence="1" type="ORF">D3273_08055</name>
</gene>
<evidence type="ECO:0000313" key="1">
    <source>
        <dbReference type="EMBL" id="RYC32668.1"/>
    </source>
</evidence>
<organism evidence="1 2">
    <name type="scientific">Lichenibacterium minor</name>
    <dbReference type="NCBI Taxonomy" id="2316528"/>
    <lineage>
        <taxon>Bacteria</taxon>
        <taxon>Pseudomonadati</taxon>
        <taxon>Pseudomonadota</taxon>
        <taxon>Alphaproteobacteria</taxon>
        <taxon>Hyphomicrobiales</taxon>
        <taxon>Lichenihabitantaceae</taxon>
        <taxon>Lichenibacterium</taxon>
    </lineage>
</organism>
<dbReference type="SUPFAM" id="SSF53756">
    <property type="entry name" value="UDP-Glycosyltransferase/glycogen phosphorylase"/>
    <property type="match status" value="1"/>
</dbReference>
<sequence length="506" mass="54243">MAVFRKARSAARLLRDNGLSVTADLARIRAAEFYLARRPLPSAPERRARLLADVLNRWGGLSAVAVEAGDLAGARDALLTPYLRHRFTAASAAAGALDRPTPLEAAVAADSLLATWDFGGIAAALPLWTAATAGTAFAARVAQVGRRAALRLGKLGEAAVDLDGIGTDRGALTLRGDLCDALGRMDEAREAYEGALRRDGGNPYAREVYGFHLMKTGLVLDGLASWHAADVLSGAYPLRRHRPQWGGEALGRRRLMVLFEHGLGDMIQMARFLPRLLAREPDAVVLARVPAPLLGLLARQFPRVAFLDERAREPDYDLFVPSMHLAGVLDAPDLEPRAGYLGLGTPARRSGARRRVGVCWRGHPRQYEATRSIPLHTFARLFAARSVDFVVLPNSLTPEEAARLAVEPNVDAPPIRDFLDLASLVASCDLVVSVDTAVVHLAGAGGVPALLLSRPDSCWRWGVAGPQGPWYATVDVLRHGGDMDWPRLLAVAASRIDALGTAAATA</sequence>
<name>A0A4Q2U9Q4_9HYPH</name>
<accession>A0A4Q2U9Q4</accession>
<reference evidence="1 2" key="2">
    <citation type="submission" date="2019-02" db="EMBL/GenBank/DDBJ databases">
        <title>'Lichenibacterium ramalinii' gen. nov. sp. nov., 'Lichenibacterium minor' gen. nov. sp. nov.</title>
        <authorList>
            <person name="Pankratov T."/>
        </authorList>
    </citation>
    <scope>NUCLEOTIDE SEQUENCE [LARGE SCALE GENOMIC DNA]</scope>
    <source>
        <strain evidence="1 2">RmlP026</strain>
    </source>
</reference>
<dbReference type="AlphaFoldDB" id="A0A4Q2U9Q4"/>